<dbReference type="PATRIC" id="fig|45074.5.peg.366"/>
<dbReference type="AlphaFoldDB" id="A0A0W0ZER0"/>
<keyword evidence="2" id="KW-1185">Reference proteome</keyword>
<protein>
    <recommendedName>
        <fullName evidence="3">Transposase</fullName>
    </recommendedName>
</protein>
<evidence type="ECO:0000313" key="1">
    <source>
        <dbReference type="EMBL" id="KTD67552.1"/>
    </source>
</evidence>
<organism evidence="1 2">
    <name type="scientific">Legionella santicrucis</name>
    <dbReference type="NCBI Taxonomy" id="45074"/>
    <lineage>
        <taxon>Bacteria</taxon>
        <taxon>Pseudomonadati</taxon>
        <taxon>Pseudomonadota</taxon>
        <taxon>Gammaproteobacteria</taxon>
        <taxon>Legionellales</taxon>
        <taxon>Legionellaceae</taxon>
        <taxon>Legionella</taxon>
    </lineage>
</organism>
<dbReference type="STRING" id="45074.Lsan_0347"/>
<accession>A0A0W0ZER0</accession>
<reference evidence="1 2" key="1">
    <citation type="submission" date="2015-11" db="EMBL/GenBank/DDBJ databases">
        <title>Genomic analysis of 38 Legionella species identifies large and diverse effector repertoires.</title>
        <authorList>
            <person name="Burstein D."/>
            <person name="Amaro F."/>
            <person name="Zusman T."/>
            <person name="Lifshitz Z."/>
            <person name="Cohen O."/>
            <person name="Gilbert J.A."/>
            <person name="Pupko T."/>
            <person name="Shuman H.A."/>
            <person name="Segal G."/>
        </authorList>
    </citation>
    <scope>NUCLEOTIDE SEQUENCE [LARGE SCALE GENOMIC DNA]</scope>
    <source>
        <strain evidence="1 2">SC-63-C7</strain>
    </source>
</reference>
<proteinExistence type="predicted"/>
<dbReference type="EMBL" id="LNYU01000007">
    <property type="protein sequence ID" value="KTD67552.1"/>
    <property type="molecule type" value="Genomic_DNA"/>
</dbReference>
<evidence type="ECO:0008006" key="3">
    <source>
        <dbReference type="Google" id="ProtNLM"/>
    </source>
</evidence>
<dbReference type="RefSeq" id="WP_058512827.1">
    <property type="nucleotide sequence ID" value="NZ_CAAAIH010000051.1"/>
</dbReference>
<name>A0A0W0ZER0_9GAMM</name>
<gene>
    <name evidence="1" type="ORF">Lsan_0347</name>
</gene>
<evidence type="ECO:0000313" key="2">
    <source>
        <dbReference type="Proteomes" id="UP000054703"/>
    </source>
</evidence>
<sequence>MRSDIANWEEILERYKTSGLTQVEFCKRNNLVLNHFLYRWHEKSKALKVVQIRQFLPEERLKVIHPSNPLF</sequence>
<dbReference type="NCBIfam" id="NF047593">
    <property type="entry name" value="IS66_ISAeme5_TnpA"/>
    <property type="match status" value="1"/>
</dbReference>
<comment type="caution">
    <text evidence="1">The sequence shown here is derived from an EMBL/GenBank/DDBJ whole genome shotgun (WGS) entry which is preliminary data.</text>
</comment>
<dbReference type="Proteomes" id="UP000054703">
    <property type="component" value="Unassembled WGS sequence"/>
</dbReference>